<proteinExistence type="predicted"/>
<evidence type="ECO:0000313" key="2">
    <source>
        <dbReference type="EMBL" id="MCP9612310.1"/>
    </source>
</evidence>
<comment type="caution">
    <text evidence="2">The sequence shown here is derived from an EMBL/GenBank/DDBJ whole genome shotgun (WGS) entry which is preliminary data.</text>
</comment>
<feature type="signal peptide" evidence="1">
    <location>
        <begin position="1"/>
        <end position="22"/>
    </location>
</feature>
<gene>
    <name evidence="2" type="ORF">NMU02_09420</name>
</gene>
<protein>
    <recommendedName>
        <fullName evidence="4">NigD-like protein</fullName>
    </recommendedName>
</protein>
<organism evidence="2 3">
    <name type="scientific">Coprobacter tertius</name>
    <dbReference type="NCBI Taxonomy" id="2944915"/>
    <lineage>
        <taxon>Bacteria</taxon>
        <taxon>Pseudomonadati</taxon>
        <taxon>Bacteroidota</taxon>
        <taxon>Bacteroidia</taxon>
        <taxon>Bacteroidales</taxon>
        <taxon>Barnesiellaceae</taxon>
        <taxon>Coprobacter</taxon>
    </lineage>
</organism>
<reference evidence="2 3" key="1">
    <citation type="submission" date="2022-07" db="EMBL/GenBank/DDBJ databases">
        <title>Fecal culturing of patients with breast cancer.</title>
        <authorList>
            <person name="Teng N.M.Y."/>
            <person name="Kiu R."/>
            <person name="Evans R."/>
            <person name="Baker D.J."/>
            <person name="Zenner C."/>
            <person name="Robinson S.D."/>
            <person name="Hall L.J."/>
        </authorList>
    </citation>
    <scope>NUCLEOTIDE SEQUENCE [LARGE SCALE GENOMIC DNA]</scope>
    <source>
        <strain evidence="2 3">LH1063</strain>
    </source>
</reference>
<evidence type="ECO:0000313" key="3">
    <source>
        <dbReference type="Proteomes" id="UP001205603"/>
    </source>
</evidence>
<feature type="chain" id="PRO_5047254265" description="NigD-like protein" evidence="1">
    <location>
        <begin position="23"/>
        <end position="227"/>
    </location>
</feature>
<dbReference type="RefSeq" id="WP_255027599.1">
    <property type="nucleotide sequence ID" value="NZ_JANDHW010000008.1"/>
</dbReference>
<dbReference type="PROSITE" id="PS51257">
    <property type="entry name" value="PROKAR_LIPOPROTEIN"/>
    <property type="match status" value="1"/>
</dbReference>
<evidence type="ECO:0008006" key="4">
    <source>
        <dbReference type="Google" id="ProtNLM"/>
    </source>
</evidence>
<keyword evidence="1" id="KW-0732">Signal</keyword>
<name>A0ABT1MI56_9BACT</name>
<evidence type="ECO:0000256" key="1">
    <source>
        <dbReference type="SAM" id="SignalP"/>
    </source>
</evidence>
<dbReference type="EMBL" id="JANDHW010000008">
    <property type="protein sequence ID" value="MCP9612310.1"/>
    <property type="molecule type" value="Genomic_DNA"/>
</dbReference>
<keyword evidence="3" id="KW-1185">Reference proteome</keyword>
<dbReference type="Proteomes" id="UP001205603">
    <property type="component" value="Unassembled WGS sequence"/>
</dbReference>
<sequence length="227" mass="25541">MKQIVYLPFFVLLALLSSCSSEESSVLPSSVPFYQDLSITYDMTHNKTHAGANFNKNKSTGENIKLTADASIRFNNEIPNYANILPYFYTYTFNGTDKVTFTFTRSKGNVYVNSGSLEDVNEAEILNTYTTFYLNRKNDFFWFGKALEANEQIQVSLEQNGGISYWYNYEAGSISVEIDLTENTILQPGEATFTVTRTATLPLKENNGTAGGQMQVSYQRSKTVTIQ</sequence>
<accession>A0ABT1MI56</accession>